<feature type="transmembrane region" description="Helical" evidence="1">
    <location>
        <begin position="12"/>
        <end position="31"/>
    </location>
</feature>
<organism evidence="2 3">
    <name type="scientific">Dyella dinghuensis</name>
    <dbReference type="NCBI Taxonomy" id="1920169"/>
    <lineage>
        <taxon>Bacteria</taxon>
        <taxon>Pseudomonadati</taxon>
        <taxon>Pseudomonadota</taxon>
        <taxon>Gammaproteobacteria</taxon>
        <taxon>Lysobacterales</taxon>
        <taxon>Rhodanobacteraceae</taxon>
        <taxon>Dyella</taxon>
    </lineage>
</organism>
<keyword evidence="3" id="KW-1185">Reference proteome</keyword>
<evidence type="ECO:0000313" key="2">
    <source>
        <dbReference type="EMBL" id="RUL67139.1"/>
    </source>
</evidence>
<protein>
    <submittedName>
        <fullName evidence="2">DUF748 domain-containing protein</fullName>
    </submittedName>
</protein>
<dbReference type="AlphaFoldDB" id="A0A3S0RGT1"/>
<comment type="caution">
    <text evidence="2">The sequence shown here is derived from an EMBL/GenBank/DDBJ whole genome shotgun (WGS) entry which is preliminary data.</text>
</comment>
<keyword evidence="1" id="KW-1133">Transmembrane helix</keyword>
<keyword evidence="1" id="KW-0812">Transmembrane</keyword>
<evidence type="ECO:0000256" key="1">
    <source>
        <dbReference type="SAM" id="Phobius"/>
    </source>
</evidence>
<evidence type="ECO:0000313" key="3">
    <source>
        <dbReference type="Proteomes" id="UP000267077"/>
    </source>
</evidence>
<sequence length="361" mass="39997">MKVAHVHKLGGLLLALIVVLIIVRIAMPFMVRHYLNDRIEHMGPYHGSMEAVHLQIWRGSYAIENLRIQKDGAPPSEPFLVAPHTEITLSYGAAFHGRLRGKAGFYDPVVNFIDGKTDSERQTGKGVNWSDELNILIPAEVDEINVHNGTVTFRNFVSSPRVDLKMTNVNSTVTNLSKAQRENGSRVATLHTTAMVLGDAPLETNADFDPTNRFGDFSYHIHVTRIQLVRANDLARAYTGLDFAGGTGDFTMELKARNGELEGYAEPVFKDLQLFSWKKDVEQEKKGPVKLLYEAAAQGVVSLLKDQSTDQFVARVPISGRIDDSEAGKPQAIFNVLHTSFVQAYKAQLDHLKPAPDDAGH</sequence>
<dbReference type="EMBL" id="RYZR01000001">
    <property type="protein sequence ID" value="RUL67139.1"/>
    <property type="molecule type" value="Genomic_DNA"/>
</dbReference>
<name>A0A3S0RGT1_9GAMM</name>
<dbReference type="OrthoDB" id="9771783at2"/>
<gene>
    <name evidence="2" type="ORF">EKH79_00595</name>
</gene>
<proteinExistence type="predicted"/>
<keyword evidence="1" id="KW-0472">Membrane</keyword>
<reference evidence="2 3" key="1">
    <citation type="submission" date="2018-12" db="EMBL/GenBank/DDBJ databases">
        <title>Dyella dinghuensis sp. nov. DHOA06 and Dyella choica sp. nov. 4M-K27, isolated from forest soil.</title>
        <authorList>
            <person name="Qiu L.-H."/>
            <person name="Gao Z.-H."/>
        </authorList>
    </citation>
    <scope>NUCLEOTIDE SEQUENCE [LARGE SCALE GENOMIC DNA]</scope>
    <source>
        <strain evidence="2 3">DHOA06</strain>
    </source>
</reference>
<dbReference type="RefSeq" id="WP_126671850.1">
    <property type="nucleotide sequence ID" value="NZ_RYZR01000001.1"/>
</dbReference>
<accession>A0A3S0RGT1</accession>
<dbReference type="Proteomes" id="UP000267077">
    <property type="component" value="Unassembled WGS sequence"/>
</dbReference>